<evidence type="ECO:0000313" key="2">
    <source>
        <dbReference type="EMBL" id="SFQ66995.1"/>
    </source>
</evidence>
<name>A0A1I6AEA7_HYMAR</name>
<dbReference type="EMBL" id="FOXS01000005">
    <property type="protein sequence ID" value="SFQ66995.1"/>
    <property type="molecule type" value="Genomic_DNA"/>
</dbReference>
<sequence>MGKGKKKKKHSLKEEVSEDLLDAAAVSVRKFRKVTKEVYKLSTGQKIVGGLALLAAGLTYLAKMEFDSNDKADAPKPDKSEDKKAAPIASSPEFARLAAADFSDDEAAAPASKPSAARKSRKPPKTKHED</sequence>
<feature type="compositionally biased region" description="Basic residues" evidence="1">
    <location>
        <begin position="116"/>
        <end position="130"/>
    </location>
</feature>
<accession>A0A1I6AEA7</accession>
<reference evidence="3" key="1">
    <citation type="submission" date="2016-10" db="EMBL/GenBank/DDBJ databases">
        <authorList>
            <person name="Varghese N."/>
            <person name="Submissions S."/>
        </authorList>
    </citation>
    <scope>NUCLEOTIDE SEQUENCE [LARGE SCALE GENOMIC DNA]</scope>
    <source>
        <strain evidence="3">OR362-8,ATCC BAA-1266,JCM 13504</strain>
    </source>
</reference>
<feature type="region of interest" description="Disordered" evidence="1">
    <location>
        <begin position="103"/>
        <end position="130"/>
    </location>
</feature>
<dbReference type="STRING" id="1227077.SAMN04515668_3595"/>
<dbReference type="Proteomes" id="UP000199029">
    <property type="component" value="Unassembled WGS sequence"/>
</dbReference>
<gene>
    <name evidence="2" type="ORF">SAMN04515668_3595</name>
</gene>
<feature type="compositionally biased region" description="Basic and acidic residues" evidence="1">
    <location>
        <begin position="69"/>
        <end position="85"/>
    </location>
</feature>
<organism evidence="2 3">
    <name type="scientific">Hymenobacter arizonensis</name>
    <name type="common">Siccationidurans arizonensis</name>
    <dbReference type="NCBI Taxonomy" id="1227077"/>
    <lineage>
        <taxon>Bacteria</taxon>
        <taxon>Pseudomonadati</taxon>
        <taxon>Bacteroidota</taxon>
        <taxon>Cytophagia</taxon>
        <taxon>Cytophagales</taxon>
        <taxon>Hymenobacteraceae</taxon>
        <taxon>Hymenobacter</taxon>
    </lineage>
</organism>
<evidence type="ECO:0000256" key="1">
    <source>
        <dbReference type="SAM" id="MobiDB-lite"/>
    </source>
</evidence>
<feature type="region of interest" description="Disordered" evidence="1">
    <location>
        <begin position="69"/>
        <end position="91"/>
    </location>
</feature>
<dbReference type="OrthoDB" id="887372at2"/>
<dbReference type="RefSeq" id="WP_092676716.1">
    <property type="nucleotide sequence ID" value="NZ_FOXS01000005.1"/>
</dbReference>
<proteinExistence type="predicted"/>
<evidence type="ECO:0000313" key="3">
    <source>
        <dbReference type="Proteomes" id="UP000199029"/>
    </source>
</evidence>
<dbReference type="AlphaFoldDB" id="A0A1I6AEA7"/>
<keyword evidence="3" id="KW-1185">Reference proteome</keyword>
<protein>
    <submittedName>
        <fullName evidence="2">Uncharacterized protein</fullName>
    </submittedName>
</protein>